<name>A0A5A9GKG0_AZOLI</name>
<dbReference type="Gene3D" id="1.10.287.470">
    <property type="entry name" value="Helix hairpin bin"/>
    <property type="match status" value="1"/>
</dbReference>
<dbReference type="Proteomes" id="UP000324927">
    <property type="component" value="Unassembled WGS sequence"/>
</dbReference>
<feature type="domain" description="Multidrug resistance protein MdtA-like alpha-helical hairpin" evidence="3">
    <location>
        <begin position="136"/>
        <end position="199"/>
    </location>
</feature>
<comment type="similarity">
    <text evidence="1">Belongs to the membrane fusion protein (MFP) (TC 8.A.1) family.</text>
</comment>
<accession>A0A5A9GKG0</accession>
<dbReference type="PANTHER" id="PTHR30469">
    <property type="entry name" value="MULTIDRUG RESISTANCE PROTEIN MDTA"/>
    <property type="match status" value="1"/>
</dbReference>
<dbReference type="NCBIfam" id="TIGR01730">
    <property type="entry name" value="RND_mfp"/>
    <property type="match status" value="1"/>
</dbReference>
<dbReference type="Gene3D" id="2.40.420.20">
    <property type="match status" value="1"/>
</dbReference>
<proteinExistence type="inferred from homology"/>
<evidence type="ECO:0000313" key="4">
    <source>
        <dbReference type="EMBL" id="KAA0594886.1"/>
    </source>
</evidence>
<protein>
    <submittedName>
        <fullName evidence="4">Efflux RND transporter periplasmic adaptor subunit</fullName>
    </submittedName>
</protein>
<reference evidence="4 5" key="1">
    <citation type="submission" date="2019-08" db="EMBL/GenBank/DDBJ databases">
        <authorList>
            <person name="Grouzdev D."/>
            <person name="Tikhonova E."/>
            <person name="Kravchenko I."/>
        </authorList>
    </citation>
    <scope>NUCLEOTIDE SEQUENCE [LARGE SCALE GENOMIC DNA]</scope>
    <source>
        <strain evidence="4 5">59b</strain>
    </source>
</reference>
<dbReference type="EMBL" id="VTTN01000007">
    <property type="protein sequence ID" value="KAA0594886.1"/>
    <property type="molecule type" value="Genomic_DNA"/>
</dbReference>
<feature type="coiled-coil region" evidence="2">
    <location>
        <begin position="133"/>
        <end position="160"/>
    </location>
</feature>
<evidence type="ECO:0000259" key="3">
    <source>
        <dbReference type="Pfam" id="PF25876"/>
    </source>
</evidence>
<dbReference type="Pfam" id="PF25876">
    <property type="entry name" value="HH_MFP_RND"/>
    <property type="match status" value="1"/>
</dbReference>
<dbReference type="GO" id="GO:1990281">
    <property type="term" value="C:efflux pump complex"/>
    <property type="evidence" value="ECO:0007669"/>
    <property type="project" value="TreeGrafter"/>
</dbReference>
<organism evidence="4 5">
    <name type="scientific">Azospirillum lipoferum</name>
    <dbReference type="NCBI Taxonomy" id="193"/>
    <lineage>
        <taxon>Bacteria</taxon>
        <taxon>Pseudomonadati</taxon>
        <taxon>Pseudomonadota</taxon>
        <taxon>Alphaproteobacteria</taxon>
        <taxon>Rhodospirillales</taxon>
        <taxon>Azospirillaceae</taxon>
        <taxon>Azospirillum</taxon>
    </lineage>
</organism>
<dbReference type="PANTHER" id="PTHR30469:SF15">
    <property type="entry name" value="HLYD FAMILY OF SECRETION PROTEINS"/>
    <property type="match status" value="1"/>
</dbReference>
<dbReference type="Gene3D" id="2.40.50.100">
    <property type="match status" value="1"/>
</dbReference>
<dbReference type="GO" id="GO:0015562">
    <property type="term" value="F:efflux transmembrane transporter activity"/>
    <property type="evidence" value="ECO:0007669"/>
    <property type="project" value="TreeGrafter"/>
</dbReference>
<dbReference type="Gene3D" id="2.40.30.170">
    <property type="match status" value="1"/>
</dbReference>
<gene>
    <name evidence="4" type="ORF">FZ942_18960</name>
</gene>
<sequence length="395" mass="41151">MMNEAKHAAGRPALPEMAFPAPRRRLWLPVLGGGLALAGLAAGTLTLSQPAAVVAPAAAPAPTGLTVGLATVTPVDWPLQIRADGPIEAWQEATVATAVAGLPLVGLEARLGQRVRKGQRLAQYDVASLLADRAFLDAELAQAKAALAEAEANLRRAERLAGTSTLSEKSLMEARTQAATRRAQVAAAEARLATVRLQIERASILSPADGTISARPARLGAVSASGEELFRLIVDDRLEWRAQLTVEQAGGTAAGQAVEVTLPDGGKAAGRLRELAPIVDGNTRLLTAFVDLHPGSGARAGMYVTGDIQRRPATVLVAPAESVVVRDGRSYLFRLDRDAGTAVAELQPVVTGRQRDGRIEIVLGARSGDRVAAEGAGFLEPGQNVRVVPPAGEKP</sequence>
<dbReference type="AlphaFoldDB" id="A0A5A9GKG0"/>
<keyword evidence="2" id="KW-0175">Coiled coil</keyword>
<evidence type="ECO:0000256" key="2">
    <source>
        <dbReference type="SAM" id="Coils"/>
    </source>
</evidence>
<evidence type="ECO:0000313" key="5">
    <source>
        <dbReference type="Proteomes" id="UP000324927"/>
    </source>
</evidence>
<comment type="caution">
    <text evidence="4">The sequence shown here is derived from an EMBL/GenBank/DDBJ whole genome shotgun (WGS) entry which is preliminary data.</text>
</comment>
<dbReference type="InterPro" id="IPR006143">
    <property type="entry name" value="RND_pump_MFP"/>
</dbReference>
<dbReference type="InterPro" id="IPR058624">
    <property type="entry name" value="MdtA-like_HH"/>
</dbReference>
<evidence type="ECO:0000256" key="1">
    <source>
        <dbReference type="ARBA" id="ARBA00009477"/>
    </source>
</evidence>
<dbReference type="SUPFAM" id="SSF111369">
    <property type="entry name" value="HlyD-like secretion proteins"/>
    <property type="match status" value="1"/>
</dbReference>
<dbReference type="RefSeq" id="WP_149232643.1">
    <property type="nucleotide sequence ID" value="NZ_JALJXJ010000010.1"/>
</dbReference>
<keyword evidence="5" id="KW-1185">Reference proteome</keyword>
<dbReference type="OrthoDB" id="7265739at2"/>